<feature type="region of interest" description="Disordered" evidence="7">
    <location>
        <begin position="235"/>
        <end position="273"/>
    </location>
</feature>
<comment type="similarity">
    <text evidence="2">Belongs to the TMEM8 family.</text>
</comment>
<keyword evidence="6 8" id="KW-0472">Membrane</keyword>
<evidence type="ECO:0000313" key="9">
    <source>
        <dbReference type="EMBL" id="CEM13173.1"/>
    </source>
</evidence>
<keyword evidence="3" id="KW-1003">Cell membrane</keyword>
<protein>
    <submittedName>
        <fullName evidence="9">Uncharacterized protein</fullName>
    </submittedName>
</protein>
<proteinExistence type="inferred from homology"/>
<feature type="compositionally biased region" description="Gly residues" evidence="7">
    <location>
        <begin position="396"/>
        <end position="416"/>
    </location>
</feature>
<organism evidence="9">
    <name type="scientific">Chromera velia CCMP2878</name>
    <dbReference type="NCBI Taxonomy" id="1169474"/>
    <lineage>
        <taxon>Eukaryota</taxon>
        <taxon>Sar</taxon>
        <taxon>Alveolata</taxon>
        <taxon>Colpodellida</taxon>
        <taxon>Chromeraceae</taxon>
        <taxon>Chromera</taxon>
    </lineage>
</organism>
<feature type="compositionally biased region" description="Gly residues" evidence="7">
    <location>
        <begin position="251"/>
        <end position="261"/>
    </location>
</feature>
<evidence type="ECO:0000256" key="1">
    <source>
        <dbReference type="ARBA" id="ARBA00004651"/>
    </source>
</evidence>
<accession>A0A0G4FI82</accession>
<evidence type="ECO:0000256" key="8">
    <source>
        <dbReference type="SAM" id="Phobius"/>
    </source>
</evidence>
<comment type="subcellular location">
    <subcellularLocation>
        <location evidence="1">Cell membrane</location>
        <topology evidence="1">Multi-pass membrane protein</topology>
    </subcellularLocation>
</comment>
<feature type="transmembrane region" description="Helical" evidence="8">
    <location>
        <begin position="23"/>
        <end position="46"/>
    </location>
</feature>
<feature type="transmembrane region" description="Helical" evidence="8">
    <location>
        <begin position="136"/>
        <end position="158"/>
    </location>
</feature>
<dbReference type="GO" id="GO:0005886">
    <property type="term" value="C:plasma membrane"/>
    <property type="evidence" value="ECO:0007669"/>
    <property type="project" value="UniProtKB-SubCell"/>
</dbReference>
<feature type="transmembrane region" description="Helical" evidence="8">
    <location>
        <begin position="207"/>
        <end position="225"/>
    </location>
</feature>
<gene>
    <name evidence="9" type="ORF">Cvel_17125</name>
</gene>
<evidence type="ECO:0000256" key="7">
    <source>
        <dbReference type="SAM" id="MobiDB-lite"/>
    </source>
</evidence>
<name>A0A0G4FI82_9ALVE</name>
<evidence type="ECO:0000256" key="3">
    <source>
        <dbReference type="ARBA" id="ARBA00022475"/>
    </source>
</evidence>
<evidence type="ECO:0000256" key="6">
    <source>
        <dbReference type="ARBA" id="ARBA00023136"/>
    </source>
</evidence>
<reference evidence="9" key="1">
    <citation type="submission" date="2014-11" db="EMBL/GenBank/DDBJ databases">
        <authorList>
            <person name="Otto D Thomas"/>
            <person name="Naeem Raeece"/>
        </authorList>
    </citation>
    <scope>NUCLEOTIDE SEQUENCE</scope>
</reference>
<evidence type="ECO:0000256" key="2">
    <source>
        <dbReference type="ARBA" id="ARBA00005542"/>
    </source>
</evidence>
<dbReference type="Pfam" id="PF12036">
    <property type="entry name" value="DUF3522"/>
    <property type="match status" value="1"/>
</dbReference>
<keyword evidence="4 8" id="KW-0812">Transmembrane</keyword>
<dbReference type="EMBL" id="CDMZ01000387">
    <property type="protein sequence ID" value="CEM13173.1"/>
    <property type="molecule type" value="Genomic_DNA"/>
</dbReference>
<feature type="transmembrane region" description="Helical" evidence="8">
    <location>
        <begin position="170"/>
        <end position="187"/>
    </location>
</feature>
<feature type="compositionally biased region" description="Pro residues" evidence="7">
    <location>
        <begin position="307"/>
        <end position="316"/>
    </location>
</feature>
<feature type="transmembrane region" description="Helical" evidence="8">
    <location>
        <begin position="58"/>
        <end position="79"/>
    </location>
</feature>
<sequence>MSEDGLLSMVAENLRNSQAEENVSFLSTISFVVLLLLETPLLLLTARKCARSRLYIDGVVAIFVLVSGVMAQGVLVFGFDYLGALRDWVRTEHIFLQAGLFLILVNFCQFELETPDSICRGLSVCLSALLHSVDPLGVWSSTLPAAIALLCTVAFLGMKGRKPQYVQKHLPYVVVFGVLAGVFYWLSLDERWSPTSPLFSALTRVGLAAAAHQAVAATTPSALILRRQRLQRRDAGLGAGGDGGRERDLEGGGGVPLGAVGGTKKADDPRVSQQLRSAVEMHEKLMGMNLGGPPPQFPPAPSNGGPPGAPGGPPAMNPFGVPPQQYSSAPFSHSPPGGDSQYPAGGGEQVQVMASGSRPIGGGATHHQRHGHGGPPPAWHASFSPNSQQQQQGASPGSGGGGGGSGVPGGGAGGVIQGAMSMYTKKGKSHVV</sequence>
<evidence type="ECO:0000256" key="5">
    <source>
        <dbReference type="ARBA" id="ARBA00022989"/>
    </source>
</evidence>
<feature type="compositionally biased region" description="Pro residues" evidence="7">
    <location>
        <begin position="292"/>
        <end position="301"/>
    </location>
</feature>
<dbReference type="AlphaFoldDB" id="A0A0G4FI82"/>
<dbReference type="VEuPathDB" id="CryptoDB:Cvel_17125"/>
<feature type="region of interest" description="Disordered" evidence="7">
    <location>
        <begin position="286"/>
        <end position="432"/>
    </location>
</feature>
<dbReference type="InterPro" id="IPR021910">
    <property type="entry name" value="NGX6/PGAP6/MYMK"/>
</dbReference>
<keyword evidence="5 8" id="KW-1133">Transmembrane helix</keyword>
<evidence type="ECO:0000256" key="4">
    <source>
        <dbReference type="ARBA" id="ARBA00022692"/>
    </source>
</evidence>